<dbReference type="PRINTS" id="PR00385">
    <property type="entry name" value="P450"/>
</dbReference>
<name>A0ABU6VKR8_9FABA</name>
<keyword evidence="6" id="KW-0560">Oxidoreductase</keyword>
<sequence length="168" mass="19292">MKPTGKMFDDFFKKVIDENMQTHNKEDKVKDFVDVLLGFLGTEESDYRVDCSNIKAILLDMMLASTDTSVAAIEWALSELIKHPRVMKNLQMGLESVVGIKRVVGESELDKLEYLDMVIKETMRIHPVGPLLIPHQSMEDCNVRDFFKSKKSRIIINAWAIMRPKCLD</sequence>
<evidence type="ECO:0000256" key="5">
    <source>
        <dbReference type="ARBA" id="ARBA00022723"/>
    </source>
</evidence>
<comment type="cofactor">
    <cofactor evidence="1">
        <name>heme</name>
        <dbReference type="ChEBI" id="CHEBI:30413"/>
    </cofactor>
</comment>
<keyword evidence="11" id="KW-1185">Reference proteome</keyword>
<evidence type="ECO:0000256" key="8">
    <source>
        <dbReference type="ARBA" id="ARBA00023033"/>
    </source>
</evidence>
<dbReference type="InterPro" id="IPR001128">
    <property type="entry name" value="Cyt_P450"/>
</dbReference>
<comment type="similarity">
    <text evidence="3">Belongs to the cytochrome P450 family.</text>
</comment>
<comment type="caution">
    <text evidence="10">The sequence shown here is derived from an EMBL/GenBank/DDBJ whole genome shotgun (WGS) entry which is preliminary data.</text>
</comment>
<evidence type="ECO:0000313" key="10">
    <source>
        <dbReference type="EMBL" id="MED6173754.1"/>
    </source>
</evidence>
<organism evidence="10 11">
    <name type="scientific">Stylosanthes scabra</name>
    <dbReference type="NCBI Taxonomy" id="79078"/>
    <lineage>
        <taxon>Eukaryota</taxon>
        <taxon>Viridiplantae</taxon>
        <taxon>Streptophyta</taxon>
        <taxon>Embryophyta</taxon>
        <taxon>Tracheophyta</taxon>
        <taxon>Spermatophyta</taxon>
        <taxon>Magnoliopsida</taxon>
        <taxon>eudicotyledons</taxon>
        <taxon>Gunneridae</taxon>
        <taxon>Pentapetalae</taxon>
        <taxon>rosids</taxon>
        <taxon>fabids</taxon>
        <taxon>Fabales</taxon>
        <taxon>Fabaceae</taxon>
        <taxon>Papilionoideae</taxon>
        <taxon>50 kb inversion clade</taxon>
        <taxon>dalbergioids sensu lato</taxon>
        <taxon>Dalbergieae</taxon>
        <taxon>Pterocarpus clade</taxon>
        <taxon>Stylosanthes</taxon>
    </lineage>
</organism>
<evidence type="ECO:0000256" key="7">
    <source>
        <dbReference type="ARBA" id="ARBA00023004"/>
    </source>
</evidence>
<evidence type="ECO:0000256" key="4">
    <source>
        <dbReference type="ARBA" id="ARBA00022617"/>
    </source>
</evidence>
<comment type="subcellular location">
    <subcellularLocation>
        <location evidence="2">Membrane</location>
    </subcellularLocation>
</comment>
<dbReference type="Gene3D" id="1.10.630.10">
    <property type="entry name" value="Cytochrome P450"/>
    <property type="match status" value="1"/>
</dbReference>
<keyword evidence="8" id="KW-0503">Monooxygenase</keyword>
<keyword evidence="5" id="KW-0479">Metal-binding</keyword>
<dbReference type="InterPro" id="IPR002401">
    <property type="entry name" value="Cyt_P450_E_grp-I"/>
</dbReference>
<dbReference type="PANTHER" id="PTHR47943:SF2">
    <property type="entry name" value="CYTOCHROME P450"/>
    <property type="match status" value="1"/>
</dbReference>
<evidence type="ECO:0000256" key="3">
    <source>
        <dbReference type="ARBA" id="ARBA00010617"/>
    </source>
</evidence>
<accession>A0ABU6VKR8</accession>
<evidence type="ECO:0000256" key="2">
    <source>
        <dbReference type="ARBA" id="ARBA00004370"/>
    </source>
</evidence>
<dbReference type="Pfam" id="PF00067">
    <property type="entry name" value="p450"/>
    <property type="match status" value="1"/>
</dbReference>
<evidence type="ECO:0000256" key="6">
    <source>
        <dbReference type="ARBA" id="ARBA00023002"/>
    </source>
</evidence>
<keyword evidence="7" id="KW-0408">Iron</keyword>
<keyword evidence="9" id="KW-0472">Membrane</keyword>
<dbReference type="PANTHER" id="PTHR47943">
    <property type="entry name" value="CYTOCHROME P450 93A3-LIKE"/>
    <property type="match status" value="1"/>
</dbReference>
<protein>
    <recommendedName>
        <fullName evidence="12">Cytochrome P450</fullName>
    </recommendedName>
</protein>
<keyword evidence="4" id="KW-0349">Heme</keyword>
<evidence type="ECO:0000256" key="1">
    <source>
        <dbReference type="ARBA" id="ARBA00001971"/>
    </source>
</evidence>
<proteinExistence type="inferred from homology"/>
<evidence type="ECO:0008006" key="12">
    <source>
        <dbReference type="Google" id="ProtNLM"/>
    </source>
</evidence>
<reference evidence="10 11" key="1">
    <citation type="journal article" date="2023" name="Plants (Basel)">
        <title>Bridging the Gap: Combining Genomics and Transcriptomics Approaches to Understand Stylosanthes scabra, an Orphan Legume from the Brazilian Caatinga.</title>
        <authorList>
            <person name="Ferreira-Neto J.R.C."/>
            <person name="da Silva M.D."/>
            <person name="Binneck E."/>
            <person name="de Melo N.F."/>
            <person name="da Silva R.H."/>
            <person name="de Melo A.L.T.M."/>
            <person name="Pandolfi V."/>
            <person name="Bustamante F.O."/>
            <person name="Brasileiro-Vidal A.C."/>
            <person name="Benko-Iseppon A.M."/>
        </authorList>
    </citation>
    <scope>NUCLEOTIDE SEQUENCE [LARGE SCALE GENOMIC DNA]</scope>
    <source>
        <tissue evidence="10">Leaves</tissue>
    </source>
</reference>
<gene>
    <name evidence="10" type="ORF">PIB30_062636</name>
</gene>
<dbReference type="InterPro" id="IPR036396">
    <property type="entry name" value="Cyt_P450_sf"/>
</dbReference>
<dbReference type="EMBL" id="JASCZI010151619">
    <property type="protein sequence ID" value="MED6173754.1"/>
    <property type="molecule type" value="Genomic_DNA"/>
</dbReference>
<evidence type="ECO:0000256" key="9">
    <source>
        <dbReference type="ARBA" id="ARBA00023136"/>
    </source>
</evidence>
<dbReference type="PRINTS" id="PR00463">
    <property type="entry name" value="EP450I"/>
</dbReference>
<evidence type="ECO:0000313" key="11">
    <source>
        <dbReference type="Proteomes" id="UP001341840"/>
    </source>
</evidence>
<dbReference type="SUPFAM" id="SSF48264">
    <property type="entry name" value="Cytochrome P450"/>
    <property type="match status" value="1"/>
</dbReference>
<dbReference type="Proteomes" id="UP001341840">
    <property type="component" value="Unassembled WGS sequence"/>
</dbReference>